<name>A0A0H5MCX2_YERIN</name>
<dbReference type="EMBL" id="CWJI01000003">
    <property type="protein sequence ID" value="CRY54916.1"/>
    <property type="molecule type" value="Genomic_DNA"/>
</dbReference>
<dbReference type="InterPro" id="IPR001173">
    <property type="entry name" value="Glyco_trans_2-like"/>
</dbReference>
<dbReference type="PANTHER" id="PTHR22916">
    <property type="entry name" value="GLYCOSYLTRANSFERASE"/>
    <property type="match status" value="1"/>
</dbReference>
<keyword evidence="2" id="KW-0808">Transferase</keyword>
<protein>
    <submittedName>
        <fullName evidence="2">Putative glycosyltransferase</fullName>
        <ecNumber evidence="2">2.4.1.-</ecNumber>
    </submittedName>
</protein>
<sequence length="338" mass="38914">MSNIKISICIPTYNRASFLSELIDSIVSQCSYRSNIEICVSDNASSDNTAEVISYWRERTIVPIQYKINSENIGPDRNFLAAVEMASGEYCWICGSDDKLNANSILEIDNYIDSKADIYLMDRMDCDINMKEIRHRAWMQTGDMLYNTQNREEVIKYFNNSQSIGAIFSYLSSILVKKSSWDSIHFDNDFIGSAYAHVYVLLSLLKSGVKIEYINKPLVLCRGGNDFFSKEGVVKRIEIDLDGYILLGSKIFNDDVKLKEKLFELLLKERPLTHVNMIVALYGTIEEKERIIKTYIRLGGNKYWIYLLHLLKPAYILASRLNLSPVYNYVRNKLKLSV</sequence>
<dbReference type="GeneID" id="61817479"/>
<feature type="domain" description="Glycosyltransferase 2-like" evidence="1">
    <location>
        <begin position="7"/>
        <end position="147"/>
    </location>
</feature>
<proteinExistence type="predicted"/>
<dbReference type="AlphaFoldDB" id="A0A0H5MCX2"/>
<evidence type="ECO:0000313" key="2">
    <source>
        <dbReference type="EMBL" id="CRY54916.1"/>
    </source>
</evidence>
<evidence type="ECO:0000259" key="1">
    <source>
        <dbReference type="Pfam" id="PF00535"/>
    </source>
</evidence>
<dbReference type="SUPFAM" id="SSF53448">
    <property type="entry name" value="Nucleotide-diphospho-sugar transferases"/>
    <property type="match status" value="1"/>
</dbReference>
<reference evidence="3" key="1">
    <citation type="submission" date="2015-03" db="EMBL/GenBank/DDBJ databases">
        <authorList>
            <consortium name="Pathogen Informatics"/>
        </authorList>
    </citation>
    <scope>NUCLEOTIDE SEQUENCE [LARGE SCALE GENOMIC DNA]</scope>
    <source>
        <strain evidence="3">R148</strain>
    </source>
</reference>
<keyword evidence="2" id="KW-0328">Glycosyltransferase</keyword>
<evidence type="ECO:0000313" key="3">
    <source>
        <dbReference type="Proteomes" id="UP000043316"/>
    </source>
</evidence>
<dbReference type="GO" id="GO:0016758">
    <property type="term" value="F:hexosyltransferase activity"/>
    <property type="evidence" value="ECO:0007669"/>
    <property type="project" value="UniProtKB-ARBA"/>
</dbReference>
<dbReference type="Proteomes" id="UP000043316">
    <property type="component" value="Unassembled WGS sequence"/>
</dbReference>
<dbReference type="RefSeq" id="WP_019212848.1">
    <property type="nucleotide sequence ID" value="NZ_CWJI01000003.1"/>
</dbReference>
<organism evidence="2 3">
    <name type="scientific">Yersinia intermedia</name>
    <dbReference type="NCBI Taxonomy" id="631"/>
    <lineage>
        <taxon>Bacteria</taxon>
        <taxon>Pseudomonadati</taxon>
        <taxon>Pseudomonadota</taxon>
        <taxon>Gammaproteobacteria</taxon>
        <taxon>Enterobacterales</taxon>
        <taxon>Yersiniaceae</taxon>
        <taxon>Yersinia</taxon>
    </lineage>
</organism>
<accession>A0A0H5MCX2</accession>
<dbReference type="Gene3D" id="3.90.550.10">
    <property type="entry name" value="Spore Coat Polysaccharide Biosynthesis Protein SpsA, Chain A"/>
    <property type="match status" value="1"/>
</dbReference>
<dbReference type="Pfam" id="PF00535">
    <property type="entry name" value="Glycos_transf_2"/>
    <property type="match status" value="1"/>
</dbReference>
<dbReference type="EC" id="2.4.1.-" evidence="2"/>
<dbReference type="InterPro" id="IPR029044">
    <property type="entry name" value="Nucleotide-diphossugar_trans"/>
</dbReference>
<gene>
    <name evidence="2" type="primary">wbcC</name>
    <name evidence="2" type="ORF">ERS008476_01886</name>
</gene>
<dbReference type="PANTHER" id="PTHR22916:SF3">
    <property type="entry name" value="UDP-GLCNAC:BETAGAL BETA-1,3-N-ACETYLGLUCOSAMINYLTRANSFERASE-LIKE PROTEIN 1"/>
    <property type="match status" value="1"/>
</dbReference>